<comment type="caution">
    <text evidence="1">The sequence shown here is derived from an EMBL/GenBank/DDBJ whole genome shotgun (WGS) entry which is preliminary data.</text>
</comment>
<organism evidence="1 2">
    <name type="scientific">Galbibacter marinus</name>
    <dbReference type="NCBI Taxonomy" id="555500"/>
    <lineage>
        <taxon>Bacteria</taxon>
        <taxon>Pseudomonadati</taxon>
        <taxon>Bacteroidota</taxon>
        <taxon>Flavobacteriia</taxon>
        <taxon>Flavobacteriales</taxon>
        <taxon>Flavobacteriaceae</taxon>
        <taxon>Galbibacter</taxon>
    </lineage>
</organism>
<protein>
    <submittedName>
        <fullName evidence="1">Putative duf234 dexx-box-containing atpase</fullName>
    </submittedName>
</protein>
<dbReference type="AlphaFoldDB" id="K2QHZ2"/>
<reference evidence="1 2" key="1">
    <citation type="journal article" date="2012" name="J. Bacteriol.">
        <title>Genome Sequence of Galbibacter marinum Type Strain ck-I2-15.</title>
        <authorList>
            <person name="Lai Q."/>
            <person name="Li C."/>
            <person name="Shao Z."/>
        </authorList>
    </citation>
    <scope>NUCLEOTIDE SEQUENCE [LARGE SCALE GENOMIC DNA]</scope>
    <source>
        <strain evidence="2">ck-I2-15</strain>
    </source>
</reference>
<keyword evidence="2" id="KW-1185">Reference proteome</keyword>
<gene>
    <name evidence="1" type="ORF">I215_13173</name>
</gene>
<accession>K2QHZ2</accession>
<dbReference type="Proteomes" id="UP000007364">
    <property type="component" value="Unassembled WGS sequence"/>
</dbReference>
<dbReference type="EMBL" id="AMSG01000025">
    <property type="protein sequence ID" value="EKF54302.1"/>
    <property type="molecule type" value="Genomic_DNA"/>
</dbReference>
<proteinExistence type="predicted"/>
<evidence type="ECO:0000313" key="1">
    <source>
        <dbReference type="EMBL" id="EKF54302.1"/>
    </source>
</evidence>
<sequence length="61" mass="7333">MAWFRFIYKNRSAVEIGNFDFMEKMVTHGYTSINGSILEKYFIEKMKQEGNYSNIDLLEKR</sequence>
<name>K2QHZ2_9FLAO</name>
<dbReference type="eggNOG" id="COG1672">
    <property type="taxonomic scope" value="Bacteria"/>
</dbReference>
<evidence type="ECO:0000313" key="2">
    <source>
        <dbReference type="Proteomes" id="UP000007364"/>
    </source>
</evidence>
<dbReference type="OrthoDB" id="9813134at2"/>